<evidence type="ECO:0000313" key="2">
    <source>
        <dbReference type="EMBL" id="MCD1115660.1"/>
    </source>
</evidence>
<proteinExistence type="predicted"/>
<reference evidence="2" key="1">
    <citation type="submission" date="2021-11" db="EMBL/GenBank/DDBJ databases">
        <title>Description of novel Chryseobacterium species.</title>
        <authorList>
            <person name="Saticioglu I.B."/>
            <person name="Ay H."/>
            <person name="Altun S."/>
            <person name="Duman M."/>
        </authorList>
    </citation>
    <scope>NUCLEOTIDE SEQUENCE</scope>
    <source>
        <strain evidence="2">C-17</strain>
    </source>
</reference>
<dbReference type="Gene3D" id="3.30.2310.20">
    <property type="entry name" value="RelE-like"/>
    <property type="match status" value="1"/>
</dbReference>
<evidence type="ECO:0000256" key="1">
    <source>
        <dbReference type="ARBA" id="ARBA00022649"/>
    </source>
</evidence>
<dbReference type="Pfam" id="PF05016">
    <property type="entry name" value="ParE_toxin"/>
    <property type="match status" value="1"/>
</dbReference>
<evidence type="ECO:0000313" key="3">
    <source>
        <dbReference type="Proteomes" id="UP001108025"/>
    </source>
</evidence>
<accession>A0A9Q3V2V0</accession>
<dbReference type="AlphaFoldDB" id="A0A9Q3V2V0"/>
<keyword evidence="1" id="KW-1277">Toxin-antitoxin system</keyword>
<dbReference type="RefSeq" id="WP_230666893.1">
    <property type="nucleotide sequence ID" value="NZ_JAJNAY010000001.1"/>
</dbReference>
<protein>
    <submittedName>
        <fullName evidence="2">Type II toxin-antitoxin system RelE/ParE family toxin</fullName>
    </submittedName>
</protein>
<name>A0A9Q3V2V0_9FLAO</name>
<keyword evidence="3" id="KW-1185">Reference proteome</keyword>
<sequence length="112" mass="12822">MAFKILVSPIASNNIDDAIKYYKIQSQSAAKSFRKKLVDAYKSLQTNPFFAVKYRNTRAAPLKKLPYLVLFDIDEKEQIVNILSVFCTHQNPENILKNLIIKSNKSKNGRNS</sequence>
<gene>
    <name evidence="2" type="ORF">LO744_02055</name>
</gene>
<organism evidence="2 3">
    <name type="scientific">Chryseobacterium turcicum</name>
    <dbReference type="NCBI Taxonomy" id="2898076"/>
    <lineage>
        <taxon>Bacteria</taxon>
        <taxon>Pseudomonadati</taxon>
        <taxon>Bacteroidota</taxon>
        <taxon>Flavobacteriia</taxon>
        <taxon>Flavobacteriales</taxon>
        <taxon>Weeksellaceae</taxon>
        <taxon>Chryseobacterium group</taxon>
        <taxon>Chryseobacterium</taxon>
    </lineage>
</organism>
<dbReference type="EMBL" id="JAJNAY010000001">
    <property type="protein sequence ID" value="MCD1115660.1"/>
    <property type="molecule type" value="Genomic_DNA"/>
</dbReference>
<dbReference type="InterPro" id="IPR035093">
    <property type="entry name" value="RelE/ParE_toxin_dom_sf"/>
</dbReference>
<dbReference type="InterPro" id="IPR007712">
    <property type="entry name" value="RelE/ParE_toxin"/>
</dbReference>
<dbReference type="Proteomes" id="UP001108025">
    <property type="component" value="Unassembled WGS sequence"/>
</dbReference>
<comment type="caution">
    <text evidence="2">The sequence shown here is derived from an EMBL/GenBank/DDBJ whole genome shotgun (WGS) entry which is preliminary data.</text>
</comment>